<evidence type="ECO:0000313" key="5">
    <source>
        <dbReference type="Proteomes" id="UP000277212"/>
    </source>
</evidence>
<name>A0A3M2RHQ8_9HYPO</name>
<dbReference type="InterPro" id="IPR051795">
    <property type="entry name" value="Glycosyl_Hydrlase_43"/>
</dbReference>
<sequence length="209" mass="23649">MATSENGKTTEFVNPIVPGFAPDPQWSDPITLPYPGIDLSLFFKDGRTYVQGCFSLGLVDSAIQPSCTIKQFEINVETREKLTEPREIRAGHSCVDTEGPHIYKVSWRYYLEVAKGGTFEHHMLSIARSESICGPYESYAQTPILSADGKPDEYIQNTGRDELFRDEAGQWWAIVLAVRNEKTCQPLGRETFLARVDWPCYGWPKIDHP</sequence>
<dbReference type="OrthoDB" id="408373at2759"/>
<dbReference type="Gene3D" id="2.115.10.20">
    <property type="entry name" value="Glycosyl hydrolase domain, family 43"/>
    <property type="match status" value="1"/>
</dbReference>
<evidence type="ECO:0000256" key="3">
    <source>
        <dbReference type="ARBA" id="ARBA00023295"/>
    </source>
</evidence>
<dbReference type="EMBL" id="NKUJ01000469">
    <property type="protein sequence ID" value="RMJ04768.1"/>
    <property type="molecule type" value="Genomic_DNA"/>
</dbReference>
<keyword evidence="2" id="KW-0378">Hydrolase</keyword>
<keyword evidence="5" id="KW-1185">Reference proteome</keyword>
<evidence type="ECO:0000256" key="1">
    <source>
        <dbReference type="ARBA" id="ARBA00009865"/>
    </source>
</evidence>
<dbReference type="STRING" id="2010991.A0A3M2RHQ8"/>
<accession>A0A3M2RHQ8</accession>
<dbReference type="PANTHER" id="PTHR42812:SF12">
    <property type="entry name" value="BETA-XYLOSIDASE-RELATED"/>
    <property type="match status" value="1"/>
</dbReference>
<evidence type="ECO:0000313" key="4">
    <source>
        <dbReference type="EMBL" id="RMJ04768.1"/>
    </source>
</evidence>
<dbReference type="AlphaFoldDB" id="A0A3M2RHQ8"/>
<proteinExistence type="inferred from homology"/>
<dbReference type="SUPFAM" id="SSF75005">
    <property type="entry name" value="Arabinanase/levansucrase/invertase"/>
    <property type="match status" value="1"/>
</dbReference>
<gene>
    <name evidence="4" type="ORF">CDV36_014558</name>
</gene>
<dbReference type="Proteomes" id="UP000277212">
    <property type="component" value="Unassembled WGS sequence"/>
</dbReference>
<evidence type="ECO:0000256" key="2">
    <source>
        <dbReference type="ARBA" id="ARBA00022801"/>
    </source>
</evidence>
<comment type="caution">
    <text evidence="4">The sequence shown here is derived from an EMBL/GenBank/DDBJ whole genome shotgun (WGS) entry which is preliminary data.</text>
</comment>
<protein>
    <recommendedName>
        <fullName evidence="6">Beta-xylosidase C-terminal Concanavalin A-like domain-containing protein</fullName>
    </recommendedName>
</protein>
<evidence type="ECO:0008006" key="6">
    <source>
        <dbReference type="Google" id="ProtNLM"/>
    </source>
</evidence>
<dbReference type="GO" id="GO:0005975">
    <property type="term" value="P:carbohydrate metabolic process"/>
    <property type="evidence" value="ECO:0007669"/>
    <property type="project" value="InterPro"/>
</dbReference>
<dbReference type="GO" id="GO:0004553">
    <property type="term" value="F:hydrolase activity, hydrolyzing O-glycosyl compounds"/>
    <property type="evidence" value="ECO:0007669"/>
    <property type="project" value="InterPro"/>
</dbReference>
<dbReference type="PANTHER" id="PTHR42812">
    <property type="entry name" value="BETA-XYLOSIDASE"/>
    <property type="match status" value="1"/>
</dbReference>
<dbReference type="InterPro" id="IPR023296">
    <property type="entry name" value="Glyco_hydro_beta-prop_sf"/>
</dbReference>
<reference evidence="4 5" key="1">
    <citation type="submission" date="2017-06" db="EMBL/GenBank/DDBJ databases">
        <title>Comparative genomic analysis of Ambrosia Fusariam Clade fungi.</title>
        <authorList>
            <person name="Stajich J.E."/>
            <person name="Carrillo J."/>
            <person name="Kijimoto T."/>
            <person name="Eskalen A."/>
            <person name="O'Donnell K."/>
            <person name="Kasson M."/>
        </authorList>
    </citation>
    <scope>NUCLEOTIDE SEQUENCE [LARGE SCALE GENOMIC DNA]</scope>
    <source>
        <strain evidence="4">UCR3666</strain>
    </source>
</reference>
<comment type="similarity">
    <text evidence="1">Belongs to the glycosyl hydrolase 43 family.</text>
</comment>
<keyword evidence="3" id="KW-0326">Glycosidase</keyword>
<dbReference type="InterPro" id="IPR006710">
    <property type="entry name" value="Glyco_hydro_43"/>
</dbReference>
<dbReference type="Pfam" id="PF04616">
    <property type="entry name" value="Glyco_hydro_43"/>
    <property type="match status" value="1"/>
</dbReference>
<organism evidence="4 5">
    <name type="scientific">Fusarium kuroshium</name>
    <dbReference type="NCBI Taxonomy" id="2010991"/>
    <lineage>
        <taxon>Eukaryota</taxon>
        <taxon>Fungi</taxon>
        <taxon>Dikarya</taxon>
        <taxon>Ascomycota</taxon>
        <taxon>Pezizomycotina</taxon>
        <taxon>Sordariomycetes</taxon>
        <taxon>Hypocreomycetidae</taxon>
        <taxon>Hypocreales</taxon>
        <taxon>Nectriaceae</taxon>
        <taxon>Fusarium</taxon>
        <taxon>Fusarium solani species complex</taxon>
    </lineage>
</organism>